<dbReference type="SUPFAM" id="SSF53328">
    <property type="entry name" value="Formyltransferase"/>
    <property type="match status" value="1"/>
</dbReference>
<dbReference type="InterPro" id="IPR056442">
    <property type="entry name" value="GINT1_N"/>
</dbReference>
<accession>A0ABY1NXC1</accession>
<feature type="domain" description="Glucosamine inositolphosphorylceramide transferase 1 N-terminal" evidence="3">
    <location>
        <begin position="307"/>
        <end position="514"/>
    </location>
</feature>
<keyword evidence="1" id="KW-0624">Polysaccharide degradation</keyword>
<evidence type="ECO:0000259" key="3">
    <source>
        <dbReference type="Pfam" id="PF24793"/>
    </source>
</evidence>
<dbReference type="RefSeq" id="WP_283412559.1">
    <property type="nucleotide sequence ID" value="NZ_FXUA01000003.1"/>
</dbReference>
<gene>
    <name evidence="4" type="ORF">SAMN06265367_10321</name>
</gene>
<dbReference type="Pfam" id="PF24793">
    <property type="entry name" value="GINT1_N"/>
    <property type="match status" value="1"/>
</dbReference>
<evidence type="ECO:0000313" key="5">
    <source>
        <dbReference type="Proteomes" id="UP001157915"/>
    </source>
</evidence>
<sequence>MKLRIILLLDSYINSAWVFEAIEQILKERNAEIVLAAINQKPKSSGKKSPFLYRLYRALDRKLFLISPDAFAPIDIRNIKRWDIPSLPITPIQKKYSDYFQKEDLDKISALKPDIILRFGFRILRGEILKIPKLGVWSFHHGDNQFYKGGPPGFWEVMLKKETTGVVLQRLSERLDDGQVLYKSFSQTDPLSVQRNANKIFWLSSFIIPRLIREITFKGIDRWNKELQNLQASNEAEIPLLTPPGFFKMAGLGINLFFRNLSRKITEGINKPYWEILVAKNEAHSLRKPSAINFRSIKPPKSGLSRGSFWADPFPVEKDDNTWLFFEDFDARSNKGRIAVAAWDGENLSESKIILEEEWHLSYPLIWEENNEIYLIPESGEANKIFIYKALDFPFQWQKLGVLFEGEAYDPTIIKVDDLYWLFVNQKPHSGTSGFIELYAYHSPSLLTPNWTSHALNPIVSDVRSSRPAGRIYEKDEKLFRPAQDSGLRYGHRVKIQEILKLTIDEYLEETVDIIEPDTSLNMLGTHTFNFTDKWIFSDAYYRK</sequence>
<dbReference type="PANTHER" id="PTHR43772:SF2">
    <property type="entry name" value="PUTATIVE (AFU_ORTHOLOGUE AFUA_2G04480)-RELATED"/>
    <property type="match status" value="1"/>
</dbReference>
<evidence type="ECO:0000313" key="4">
    <source>
        <dbReference type="EMBL" id="SMP19718.1"/>
    </source>
</evidence>
<comment type="caution">
    <text evidence="4">The sequence shown here is derived from an EMBL/GenBank/DDBJ whole genome shotgun (WGS) entry which is preliminary data.</text>
</comment>
<dbReference type="Gene3D" id="2.115.10.20">
    <property type="entry name" value="Glycosyl hydrolase domain, family 43"/>
    <property type="match status" value="1"/>
</dbReference>
<name>A0ABY1NXC1_9BACT</name>
<protein>
    <recommendedName>
        <fullName evidence="3">Glucosamine inositolphosphorylceramide transferase 1 N-terminal domain-containing protein</fullName>
    </recommendedName>
</protein>
<dbReference type="PANTHER" id="PTHR43772">
    <property type="entry name" value="ENDO-1,4-BETA-XYLANASE"/>
    <property type="match status" value="1"/>
</dbReference>
<evidence type="ECO:0000256" key="2">
    <source>
        <dbReference type="ARBA" id="ARBA00023277"/>
    </source>
</evidence>
<dbReference type="InterPro" id="IPR023296">
    <property type="entry name" value="Glyco_hydro_beta-prop_sf"/>
</dbReference>
<proteinExistence type="predicted"/>
<keyword evidence="5" id="KW-1185">Reference proteome</keyword>
<reference evidence="4 5" key="1">
    <citation type="submission" date="2017-05" db="EMBL/GenBank/DDBJ databases">
        <authorList>
            <person name="Varghese N."/>
            <person name="Submissions S."/>
        </authorList>
    </citation>
    <scope>NUCLEOTIDE SEQUENCE [LARGE SCALE GENOMIC DNA]</scope>
    <source>
        <strain evidence="4 5">DSM 15360</strain>
    </source>
</reference>
<dbReference type="EMBL" id="FXUA01000003">
    <property type="protein sequence ID" value="SMP19718.1"/>
    <property type="molecule type" value="Genomic_DNA"/>
</dbReference>
<organism evidence="4 5">
    <name type="scientific">Algoriphagus winogradskyi</name>
    <dbReference type="NCBI Taxonomy" id="237017"/>
    <lineage>
        <taxon>Bacteria</taxon>
        <taxon>Pseudomonadati</taxon>
        <taxon>Bacteroidota</taxon>
        <taxon>Cytophagia</taxon>
        <taxon>Cytophagales</taxon>
        <taxon>Cyclobacteriaceae</taxon>
        <taxon>Algoriphagus</taxon>
    </lineage>
</organism>
<dbReference type="InterPro" id="IPR036477">
    <property type="entry name" value="Formyl_transf_N_sf"/>
</dbReference>
<dbReference type="SUPFAM" id="SSF75005">
    <property type="entry name" value="Arabinanase/levansucrase/invertase"/>
    <property type="match status" value="1"/>
</dbReference>
<evidence type="ECO:0000256" key="1">
    <source>
        <dbReference type="ARBA" id="ARBA00022651"/>
    </source>
</evidence>
<keyword evidence="2" id="KW-0119">Carbohydrate metabolism</keyword>
<dbReference type="Gene3D" id="3.40.50.170">
    <property type="entry name" value="Formyl transferase, N-terminal domain"/>
    <property type="match status" value="1"/>
</dbReference>
<dbReference type="Proteomes" id="UP001157915">
    <property type="component" value="Unassembled WGS sequence"/>
</dbReference>
<keyword evidence="1" id="KW-0858">Xylan degradation</keyword>
<dbReference type="InterPro" id="IPR052176">
    <property type="entry name" value="Glycosyl_Hydrlase_43_Enz"/>
</dbReference>